<dbReference type="PANTHER" id="PTHR43037">
    <property type="entry name" value="UNNAMED PRODUCT-RELATED"/>
    <property type="match status" value="1"/>
</dbReference>
<dbReference type="Gene3D" id="3.40.50.1820">
    <property type="entry name" value="alpha/beta hydrolase"/>
    <property type="match status" value="1"/>
</dbReference>
<gene>
    <name evidence="5" type="ORF">Pla110_03850</name>
</gene>
<dbReference type="Proteomes" id="UP000317178">
    <property type="component" value="Chromosome"/>
</dbReference>
<dbReference type="GO" id="GO:0008236">
    <property type="term" value="F:serine-type peptidase activity"/>
    <property type="evidence" value="ECO:0007669"/>
    <property type="project" value="InterPro"/>
</dbReference>
<dbReference type="OrthoDB" id="236649at2"/>
<evidence type="ECO:0000256" key="2">
    <source>
        <dbReference type="SAM" id="Coils"/>
    </source>
</evidence>
<feature type="chain" id="PRO_5022036763" evidence="3">
    <location>
        <begin position="27"/>
        <end position="684"/>
    </location>
</feature>
<accession>A0A518CHI5</accession>
<keyword evidence="2" id="KW-0175">Coiled coil</keyword>
<dbReference type="KEGG" id="plon:Pla110_03850"/>
<dbReference type="InterPro" id="IPR050955">
    <property type="entry name" value="Plant_Biomass_Hydrol_Est"/>
</dbReference>
<keyword evidence="6" id="KW-1185">Reference proteome</keyword>
<dbReference type="GO" id="GO:0006508">
    <property type="term" value="P:proteolysis"/>
    <property type="evidence" value="ECO:0007669"/>
    <property type="project" value="InterPro"/>
</dbReference>
<evidence type="ECO:0000259" key="4">
    <source>
        <dbReference type="Pfam" id="PF00326"/>
    </source>
</evidence>
<evidence type="ECO:0000256" key="3">
    <source>
        <dbReference type="SAM" id="SignalP"/>
    </source>
</evidence>
<proteinExistence type="predicted"/>
<protein>
    <submittedName>
        <fullName evidence="5">Prolyl oligopeptidase family protein</fullName>
    </submittedName>
</protein>
<feature type="domain" description="Peptidase S9 prolyl oligopeptidase catalytic" evidence="4">
    <location>
        <begin position="222"/>
        <end position="364"/>
    </location>
</feature>
<feature type="signal peptide" evidence="3">
    <location>
        <begin position="1"/>
        <end position="26"/>
    </location>
</feature>
<name>A0A518CHI5_9PLAN</name>
<reference evidence="5 6" key="1">
    <citation type="submission" date="2019-02" db="EMBL/GenBank/DDBJ databases">
        <title>Deep-cultivation of Planctomycetes and their phenomic and genomic characterization uncovers novel biology.</title>
        <authorList>
            <person name="Wiegand S."/>
            <person name="Jogler M."/>
            <person name="Boedeker C."/>
            <person name="Pinto D."/>
            <person name="Vollmers J."/>
            <person name="Rivas-Marin E."/>
            <person name="Kohn T."/>
            <person name="Peeters S.H."/>
            <person name="Heuer A."/>
            <person name="Rast P."/>
            <person name="Oberbeckmann S."/>
            <person name="Bunk B."/>
            <person name="Jeske O."/>
            <person name="Meyerdierks A."/>
            <person name="Storesund J.E."/>
            <person name="Kallscheuer N."/>
            <person name="Luecker S."/>
            <person name="Lage O.M."/>
            <person name="Pohl T."/>
            <person name="Merkel B.J."/>
            <person name="Hornburger P."/>
            <person name="Mueller R.-W."/>
            <person name="Bruemmer F."/>
            <person name="Labrenz M."/>
            <person name="Spormann A.M."/>
            <person name="Op den Camp H."/>
            <person name="Overmann J."/>
            <person name="Amann R."/>
            <person name="Jetten M.S.M."/>
            <person name="Mascher T."/>
            <person name="Medema M.H."/>
            <person name="Devos D.P."/>
            <person name="Kaster A.-K."/>
            <person name="Ovreas L."/>
            <person name="Rohde M."/>
            <person name="Galperin M.Y."/>
            <person name="Jogler C."/>
        </authorList>
    </citation>
    <scope>NUCLEOTIDE SEQUENCE [LARGE SCALE GENOMIC DNA]</scope>
    <source>
        <strain evidence="5 6">Pla110</strain>
    </source>
</reference>
<dbReference type="PANTHER" id="PTHR43037:SF1">
    <property type="entry name" value="BLL1128 PROTEIN"/>
    <property type="match status" value="1"/>
</dbReference>
<dbReference type="InterPro" id="IPR001375">
    <property type="entry name" value="Peptidase_S9_cat"/>
</dbReference>
<dbReference type="Pfam" id="PF00326">
    <property type="entry name" value="Peptidase_S9"/>
    <property type="match status" value="1"/>
</dbReference>
<dbReference type="EMBL" id="CP036281">
    <property type="protein sequence ID" value="QDU78681.1"/>
    <property type="molecule type" value="Genomic_DNA"/>
</dbReference>
<sequence length="684" mass="77987" precursor="true">MPSRLKTLFVCAIVSLLVCETKAVFADGERDNDSTQVRRIPKEGVEIPDDVRAELTESLQHLEKQINELRTKKDEQVSSLLPDVEIFHRAVRVAIEYNEFFDQKEFSVAKALVATGSERAQQLSEGKSPWTRQTGLVVRGYRSRIDDTVQPYGLLIPDGYNFDDTREYRCDLWFHGRGETLSEVNFINQRMKYGSYVTPENTIVLHPYGRYSNAFKFAGEVDVLEALESTQERYRINEDLIASRGFSMGGAAAWQFAVHYPDRWFAANPGAGFSETPEFLKFFQKEKLNPNEQERALWHLYDCTDYAVNLKACPTIAYSGELDIQKQAADVMETALAKENIRLMHIIGPETKHSIHVDSRTIIEQKLNELAKFGRPFLPRRLEFVTYTLKYNKMHWITLNGLQKHWTEARIKAETRGNEVIATTKNIRDLTFEFPAGSYRFEMDQPITVNIDGQTLELPGPMSDLSWKTRLQLKNDQWVVAETEVELQAGAKAASLRKQHDLQGPIDDAFMDSFVVVTPTGTSPHSHVQEWSASEQEHAIVHWRRHFRGDAQVVSDAELTDEQIVASNLILFGDPASNKVLARISDQLPIQWTPEAISVGSKKYDASHHALILIYPNPLNPQKYVVLNSGFTFREYDYLNNARQVPKLPDWAIIDLNTPADSRAPGKVVDLDFFDESWQLAPAE</sequence>
<dbReference type="InterPro" id="IPR029058">
    <property type="entry name" value="AB_hydrolase_fold"/>
</dbReference>
<feature type="coiled-coil region" evidence="2">
    <location>
        <begin position="52"/>
        <end position="79"/>
    </location>
</feature>
<evidence type="ECO:0000313" key="5">
    <source>
        <dbReference type="EMBL" id="QDU78681.1"/>
    </source>
</evidence>
<dbReference type="RefSeq" id="WP_144992637.1">
    <property type="nucleotide sequence ID" value="NZ_CP036281.1"/>
</dbReference>
<evidence type="ECO:0000313" key="6">
    <source>
        <dbReference type="Proteomes" id="UP000317178"/>
    </source>
</evidence>
<organism evidence="5 6">
    <name type="scientific">Polystyrenella longa</name>
    <dbReference type="NCBI Taxonomy" id="2528007"/>
    <lineage>
        <taxon>Bacteria</taxon>
        <taxon>Pseudomonadati</taxon>
        <taxon>Planctomycetota</taxon>
        <taxon>Planctomycetia</taxon>
        <taxon>Planctomycetales</taxon>
        <taxon>Planctomycetaceae</taxon>
        <taxon>Polystyrenella</taxon>
    </lineage>
</organism>
<keyword evidence="1 3" id="KW-0732">Signal</keyword>
<dbReference type="AlphaFoldDB" id="A0A518CHI5"/>
<evidence type="ECO:0000256" key="1">
    <source>
        <dbReference type="ARBA" id="ARBA00022729"/>
    </source>
</evidence>
<dbReference type="SUPFAM" id="SSF53474">
    <property type="entry name" value="alpha/beta-Hydrolases"/>
    <property type="match status" value="1"/>
</dbReference>